<sequence length="381" mass="41760">MRTLTLIALTALLAVVVARAGPGRDKAERKPGAAAGRKRVDPDAMTDAEGEEFEKVRDMNLTDEQFEDYEKETEESGGAREKRQDVSIGNGCEVIGTVVHEIMHALGVFHFQSRYDRDSYVSIEMTYVTADRQNNFVKYTSTQTVNYTPYEYGSTMHYSANSFVSQSGAISIWPSDQDYVFTMGNRIVSFYDIKLVNSHYACTCASGATCVNGGERNPKNCAQCLCPMGYGGTTCSTRPAGCGSALTATTAWQTTLIQAGVDSQTLRNDFTLCTSWVSAPAGKTLQFNITGNFTTQCQYGCPFNGRQCLKECIQTMIFQDSRSRTRLTSRLLAQDTAAPTPSTKSSRRPTIQLHSSPTTDTTSLNSKSPTDTCNGIRLLVE</sequence>
<feature type="region of interest" description="Disordered" evidence="7">
    <location>
        <begin position="331"/>
        <end position="370"/>
    </location>
</feature>
<organism evidence="9 10">
    <name type="scientific">Diploscapter pachys</name>
    <dbReference type="NCBI Taxonomy" id="2018661"/>
    <lineage>
        <taxon>Eukaryota</taxon>
        <taxon>Metazoa</taxon>
        <taxon>Ecdysozoa</taxon>
        <taxon>Nematoda</taxon>
        <taxon>Chromadorea</taxon>
        <taxon>Rhabditida</taxon>
        <taxon>Rhabditina</taxon>
        <taxon>Rhabditomorpha</taxon>
        <taxon>Rhabditoidea</taxon>
        <taxon>Rhabditidae</taxon>
        <taxon>Diploscapter</taxon>
    </lineage>
</organism>
<feature type="chain" id="PRO_5011831498" description="Metalloendopeptidase" evidence="6">
    <location>
        <begin position="21"/>
        <end position="381"/>
    </location>
</feature>
<keyword evidence="6" id="KW-0732">Signal</keyword>
<comment type="cofactor">
    <cofactor evidence="5 6">
        <name>Zn(2+)</name>
        <dbReference type="ChEBI" id="CHEBI:29105"/>
    </cofactor>
    <text evidence="5 6">Binds 1 zinc ion per subunit.</text>
</comment>
<dbReference type="SUPFAM" id="SSF55486">
    <property type="entry name" value="Metalloproteases ('zincins'), catalytic domain"/>
    <property type="match status" value="1"/>
</dbReference>
<gene>
    <name evidence="9" type="ORF">WR25_25517</name>
</gene>
<keyword evidence="3 5" id="KW-0482">Metalloprotease</keyword>
<dbReference type="STRING" id="2018661.A0A2A2JFV6"/>
<comment type="caution">
    <text evidence="5">Lacks conserved residue(s) required for the propagation of feature annotation.</text>
</comment>
<dbReference type="PROSITE" id="PS00022">
    <property type="entry name" value="EGF_1"/>
    <property type="match status" value="1"/>
</dbReference>
<dbReference type="GO" id="GO:0008270">
    <property type="term" value="F:zinc ion binding"/>
    <property type="evidence" value="ECO:0007669"/>
    <property type="project" value="UniProtKB-UniRule"/>
</dbReference>
<dbReference type="GO" id="GO:0006508">
    <property type="term" value="P:proteolysis"/>
    <property type="evidence" value="ECO:0007669"/>
    <property type="project" value="UniProtKB-KW"/>
</dbReference>
<keyword evidence="10" id="KW-1185">Reference proteome</keyword>
<name>A0A2A2JFV6_9BILA</name>
<dbReference type="PROSITE" id="PS01186">
    <property type="entry name" value="EGF_2"/>
    <property type="match status" value="1"/>
</dbReference>
<dbReference type="EMBL" id="LIAE01010465">
    <property type="protein sequence ID" value="PAV60504.1"/>
    <property type="molecule type" value="Genomic_DNA"/>
</dbReference>
<keyword evidence="2 5" id="KW-0862">Zinc</keyword>
<evidence type="ECO:0000256" key="2">
    <source>
        <dbReference type="ARBA" id="ARBA00022833"/>
    </source>
</evidence>
<dbReference type="OrthoDB" id="5806856at2759"/>
<evidence type="ECO:0000256" key="6">
    <source>
        <dbReference type="RuleBase" id="RU361183"/>
    </source>
</evidence>
<dbReference type="SMART" id="SM00235">
    <property type="entry name" value="ZnMc"/>
    <property type="match status" value="1"/>
</dbReference>
<evidence type="ECO:0000313" key="10">
    <source>
        <dbReference type="Proteomes" id="UP000218231"/>
    </source>
</evidence>
<dbReference type="Gene3D" id="3.40.390.10">
    <property type="entry name" value="Collagenase (Catalytic Domain)"/>
    <property type="match status" value="1"/>
</dbReference>
<feature type="active site" evidence="5">
    <location>
        <position position="101"/>
    </location>
</feature>
<feature type="binding site" evidence="5">
    <location>
        <position position="100"/>
    </location>
    <ligand>
        <name>Zn(2+)</name>
        <dbReference type="ChEBI" id="CHEBI:29105"/>
        <note>catalytic</note>
    </ligand>
</feature>
<dbReference type="InterPro" id="IPR000742">
    <property type="entry name" value="EGF"/>
</dbReference>
<dbReference type="Pfam" id="PF01400">
    <property type="entry name" value="Astacin"/>
    <property type="match status" value="1"/>
</dbReference>
<dbReference type="PANTHER" id="PTHR10127:SF833">
    <property type="entry name" value="ZINC METALLOPROTEINASE NAS-32"/>
    <property type="match status" value="1"/>
</dbReference>
<feature type="domain" description="Peptidase M12A" evidence="8">
    <location>
        <begin position="83"/>
        <end position="203"/>
    </location>
</feature>
<accession>A0A2A2JFV6</accession>
<keyword evidence="5 6" id="KW-0378">Hydrolase</keyword>
<keyword evidence="5 6" id="KW-0645">Protease</keyword>
<evidence type="ECO:0000256" key="5">
    <source>
        <dbReference type="PROSITE-ProRule" id="PRU01211"/>
    </source>
</evidence>
<keyword evidence="4" id="KW-1015">Disulfide bond</keyword>
<reference evidence="9 10" key="1">
    <citation type="journal article" date="2017" name="Curr. Biol.">
        <title>Genome architecture and evolution of a unichromosomal asexual nematode.</title>
        <authorList>
            <person name="Fradin H."/>
            <person name="Zegar C."/>
            <person name="Gutwein M."/>
            <person name="Lucas J."/>
            <person name="Kovtun M."/>
            <person name="Corcoran D."/>
            <person name="Baugh L.R."/>
            <person name="Kiontke K."/>
            <person name="Gunsalus K."/>
            <person name="Fitch D.H."/>
            <person name="Piano F."/>
        </authorList>
    </citation>
    <scope>NUCLEOTIDE SEQUENCE [LARGE SCALE GENOMIC DNA]</scope>
    <source>
        <strain evidence="9">PF1309</strain>
    </source>
</reference>
<protein>
    <recommendedName>
        <fullName evidence="6">Metalloendopeptidase</fullName>
        <ecNumber evidence="6">3.4.24.-</ecNumber>
    </recommendedName>
</protein>
<feature type="compositionally biased region" description="Basic and acidic residues" evidence="7">
    <location>
        <begin position="22"/>
        <end position="31"/>
    </location>
</feature>
<evidence type="ECO:0000256" key="4">
    <source>
        <dbReference type="ARBA" id="ARBA00023157"/>
    </source>
</evidence>
<feature type="compositionally biased region" description="Polar residues" evidence="7">
    <location>
        <begin position="337"/>
        <end position="370"/>
    </location>
</feature>
<dbReference type="AlphaFoldDB" id="A0A2A2JFV6"/>
<dbReference type="PRINTS" id="PR00480">
    <property type="entry name" value="ASTACIN"/>
</dbReference>
<evidence type="ECO:0000256" key="3">
    <source>
        <dbReference type="ARBA" id="ARBA00023049"/>
    </source>
</evidence>
<evidence type="ECO:0000256" key="1">
    <source>
        <dbReference type="ARBA" id="ARBA00022723"/>
    </source>
</evidence>
<feature type="region of interest" description="Disordered" evidence="7">
    <location>
        <begin position="22"/>
        <end position="56"/>
    </location>
</feature>
<dbReference type="InterPro" id="IPR024079">
    <property type="entry name" value="MetalloPept_cat_dom_sf"/>
</dbReference>
<feature type="binding site" evidence="5">
    <location>
        <position position="110"/>
    </location>
    <ligand>
        <name>Zn(2+)</name>
        <dbReference type="ChEBI" id="CHEBI:29105"/>
        <note>catalytic</note>
    </ligand>
</feature>
<dbReference type="PROSITE" id="PS51864">
    <property type="entry name" value="ASTACIN"/>
    <property type="match status" value="1"/>
</dbReference>
<dbReference type="EC" id="3.4.24.-" evidence="6"/>
<proteinExistence type="predicted"/>
<dbReference type="InterPro" id="IPR001506">
    <property type="entry name" value="Peptidase_M12A"/>
</dbReference>
<feature type="signal peptide" evidence="6">
    <location>
        <begin position="1"/>
        <end position="20"/>
    </location>
</feature>
<comment type="caution">
    <text evidence="9">The sequence shown here is derived from an EMBL/GenBank/DDBJ whole genome shotgun (WGS) entry which is preliminary data.</text>
</comment>
<evidence type="ECO:0000256" key="7">
    <source>
        <dbReference type="SAM" id="MobiDB-lite"/>
    </source>
</evidence>
<evidence type="ECO:0000313" key="9">
    <source>
        <dbReference type="EMBL" id="PAV60504.1"/>
    </source>
</evidence>
<evidence type="ECO:0000259" key="8">
    <source>
        <dbReference type="PROSITE" id="PS51864"/>
    </source>
</evidence>
<feature type="binding site" evidence="5">
    <location>
        <position position="104"/>
    </location>
    <ligand>
        <name>Zn(2+)</name>
        <dbReference type="ChEBI" id="CHEBI:29105"/>
        <note>catalytic</note>
    </ligand>
</feature>
<dbReference type="InterPro" id="IPR006026">
    <property type="entry name" value="Peptidase_Metallo"/>
</dbReference>
<dbReference type="PANTHER" id="PTHR10127">
    <property type="entry name" value="DISCOIDIN, CUB, EGF, LAMININ , AND ZINC METALLOPROTEASE DOMAIN CONTAINING"/>
    <property type="match status" value="1"/>
</dbReference>
<dbReference type="Proteomes" id="UP000218231">
    <property type="component" value="Unassembled WGS sequence"/>
</dbReference>
<keyword evidence="1 5" id="KW-0479">Metal-binding</keyword>
<dbReference type="GO" id="GO:0004222">
    <property type="term" value="F:metalloendopeptidase activity"/>
    <property type="evidence" value="ECO:0007669"/>
    <property type="project" value="UniProtKB-UniRule"/>
</dbReference>